<evidence type="ECO:0000256" key="1">
    <source>
        <dbReference type="SAM" id="SignalP"/>
    </source>
</evidence>
<keyword evidence="3" id="KW-1185">Reference proteome</keyword>
<organism evidence="2 3">
    <name type="scientific">Gymnopilus dilepis</name>
    <dbReference type="NCBI Taxonomy" id="231916"/>
    <lineage>
        <taxon>Eukaryota</taxon>
        <taxon>Fungi</taxon>
        <taxon>Dikarya</taxon>
        <taxon>Basidiomycota</taxon>
        <taxon>Agaricomycotina</taxon>
        <taxon>Agaricomycetes</taxon>
        <taxon>Agaricomycetidae</taxon>
        <taxon>Agaricales</taxon>
        <taxon>Agaricineae</taxon>
        <taxon>Hymenogastraceae</taxon>
        <taxon>Gymnopilus</taxon>
    </lineage>
</organism>
<protein>
    <recommendedName>
        <fullName evidence="4">Late embryogenesis abundant protein LEA-2 subgroup domain-containing protein</fullName>
    </recommendedName>
</protein>
<evidence type="ECO:0000313" key="2">
    <source>
        <dbReference type="EMBL" id="PPR05339.1"/>
    </source>
</evidence>
<feature type="chain" id="PRO_5018981491" description="Late embryogenesis abundant protein LEA-2 subgroup domain-containing protein" evidence="1">
    <location>
        <begin position="21"/>
        <end position="181"/>
    </location>
</feature>
<proteinExistence type="predicted"/>
<dbReference type="InParanoid" id="A0A409YQS9"/>
<keyword evidence="1" id="KW-0732">Signal</keyword>
<dbReference type="AlphaFoldDB" id="A0A409YQS9"/>
<evidence type="ECO:0008006" key="4">
    <source>
        <dbReference type="Google" id="ProtNLM"/>
    </source>
</evidence>
<accession>A0A409YQS9</accession>
<feature type="signal peptide" evidence="1">
    <location>
        <begin position="1"/>
        <end position="20"/>
    </location>
</feature>
<comment type="caution">
    <text evidence="2">The sequence shown here is derived from an EMBL/GenBank/DDBJ whole genome shotgun (WGS) entry which is preliminary data.</text>
</comment>
<dbReference type="EMBL" id="NHYE01000488">
    <property type="protein sequence ID" value="PPR05339.1"/>
    <property type="molecule type" value="Genomic_DNA"/>
</dbReference>
<gene>
    <name evidence="2" type="ORF">CVT26_011602</name>
</gene>
<dbReference type="OrthoDB" id="3251634at2759"/>
<dbReference type="Proteomes" id="UP000284706">
    <property type="component" value="Unassembled WGS sequence"/>
</dbReference>
<evidence type="ECO:0000313" key="3">
    <source>
        <dbReference type="Proteomes" id="UP000284706"/>
    </source>
</evidence>
<sequence>MFRALNVLLVACASLVGVSATPTPAPAADAANLGVADIINALGVGLVKDINAFITLESLVTNTISVNFDVKNPLPIELTLDSVSAVAGLNGTIFASFSHTFAKPGLVVPPLGTKNSGTIDNVLLPLGAVNSLDIIPFGVLDLPDTNASVRALTIDGILGIPIPLVGLKQTSVPTNYTLELD</sequence>
<reference evidence="2 3" key="1">
    <citation type="journal article" date="2018" name="Evol. Lett.">
        <title>Horizontal gene cluster transfer increased hallucinogenic mushroom diversity.</title>
        <authorList>
            <person name="Reynolds H.T."/>
            <person name="Vijayakumar V."/>
            <person name="Gluck-Thaler E."/>
            <person name="Korotkin H.B."/>
            <person name="Matheny P.B."/>
            <person name="Slot J.C."/>
        </authorList>
    </citation>
    <scope>NUCLEOTIDE SEQUENCE [LARGE SCALE GENOMIC DNA]</scope>
    <source>
        <strain evidence="2 3">SRW20</strain>
    </source>
</reference>
<name>A0A409YQS9_9AGAR</name>